<dbReference type="SUPFAM" id="SSF46689">
    <property type="entry name" value="Homeodomain-like"/>
    <property type="match status" value="1"/>
</dbReference>
<accession>A0A543ICK9</accession>
<dbReference type="GO" id="GO:0003700">
    <property type="term" value="F:DNA-binding transcription factor activity"/>
    <property type="evidence" value="ECO:0007669"/>
    <property type="project" value="TreeGrafter"/>
</dbReference>
<dbReference type="EMBL" id="VFPO01000001">
    <property type="protein sequence ID" value="TQM68314.1"/>
    <property type="molecule type" value="Genomic_DNA"/>
</dbReference>
<dbReference type="InterPro" id="IPR025996">
    <property type="entry name" value="MT1864/Rv1816-like_C"/>
</dbReference>
<dbReference type="SUPFAM" id="SSF48498">
    <property type="entry name" value="Tetracyclin repressor-like, C-terminal domain"/>
    <property type="match status" value="1"/>
</dbReference>
<keyword evidence="8" id="KW-1185">Reference proteome</keyword>
<dbReference type="PRINTS" id="PR00455">
    <property type="entry name" value="HTHTETR"/>
</dbReference>
<dbReference type="PANTHER" id="PTHR30055">
    <property type="entry name" value="HTH-TYPE TRANSCRIPTIONAL REGULATOR RUTR"/>
    <property type="match status" value="1"/>
</dbReference>
<feature type="domain" description="HTH tetR-type" evidence="6">
    <location>
        <begin position="38"/>
        <end position="98"/>
    </location>
</feature>
<keyword evidence="3" id="KW-0804">Transcription</keyword>
<keyword evidence="2 4" id="KW-0238">DNA-binding</keyword>
<gene>
    <name evidence="7" type="ORF">FHX41_1958</name>
</gene>
<dbReference type="InterPro" id="IPR001647">
    <property type="entry name" value="HTH_TetR"/>
</dbReference>
<evidence type="ECO:0000313" key="8">
    <source>
        <dbReference type="Proteomes" id="UP000316706"/>
    </source>
</evidence>
<evidence type="ECO:0000256" key="4">
    <source>
        <dbReference type="PROSITE-ProRule" id="PRU00335"/>
    </source>
</evidence>
<protein>
    <submittedName>
        <fullName evidence="7">TetR family transcriptional regulator</fullName>
    </submittedName>
</protein>
<dbReference type="Proteomes" id="UP000316706">
    <property type="component" value="Unassembled WGS sequence"/>
</dbReference>
<dbReference type="InterPro" id="IPR036271">
    <property type="entry name" value="Tet_transcr_reg_TetR-rel_C_sf"/>
</dbReference>
<dbReference type="OrthoDB" id="4709966at2"/>
<keyword evidence="1" id="KW-0805">Transcription regulation</keyword>
<feature type="DNA-binding region" description="H-T-H motif" evidence="4">
    <location>
        <begin position="61"/>
        <end position="80"/>
    </location>
</feature>
<dbReference type="Pfam" id="PF00440">
    <property type="entry name" value="TetR_N"/>
    <property type="match status" value="1"/>
</dbReference>
<dbReference type="Gene3D" id="1.10.357.10">
    <property type="entry name" value="Tetracycline Repressor, domain 2"/>
    <property type="match status" value="1"/>
</dbReference>
<dbReference type="PANTHER" id="PTHR30055:SF209">
    <property type="entry name" value="POSSIBLE TRANSCRIPTIONAL REGULATORY PROTEIN (PROBABLY TETR-FAMILY)"/>
    <property type="match status" value="1"/>
</dbReference>
<dbReference type="GO" id="GO:0000976">
    <property type="term" value="F:transcription cis-regulatory region binding"/>
    <property type="evidence" value="ECO:0007669"/>
    <property type="project" value="TreeGrafter"/>
</dbReference>
<name>A0A543ICK9_9ACTN</name>
<evidence type="ECO:0000256" key="5">
    <source>
        <dbReference type="SAM" id="MobiDB-lite"/>
    </source>
</evidence>
<proteinExistence type="predicted"/>
<dbReference type="RefSeq" id="WP_141967680.1">
    <property type="nucleotide sequence ID" value="NZ_VFPO01000001.1"/>
</dbReference>
<dbReference type="PROSITE" id="PS50977">
    <property type="entry name" value="HTH_TETR_2"/>
    <property type="match status" value="1"/>
</dbReference>
<comment type="caution">
    <text evidence="7">The sequence shown here is derived from an EMBL/GenBank/DDBJ whole genome shotgun (WGS) entry which is preliminary data.</text>
</comment>
<dbReference type="InterPro" id="IPR009057">
    <property type="entry name" value="Homeodomain-like_sf"/>
</dbReference>
<evidence type="ECO:0000256" key="1">
    <source>
        <dbReference type="ARBA" id="ARBA00023015"/>
    </source>
</evidence>
<evidence type="ECO:0000256" key="3">
    <source>
        <dbReference type="ARBA" id="ARBA00023163"/>
    </source>
</evidence>
<evidence type="ECO:0000256" key="2">
    <source>
        <dbReference type="ARBA" id="ARBA00023125"/>
    </source>
</evidence>
<evidence type="ECO:0000313" key="7">
    <source>
        <dbReference type="EMBL" id="TQM68314.1"/>
    </source>
</evidence>
<organism evidence="7 8">
    <name type="scientific">Actinomadura hallensis</name>
    <dbReference type="NCBI Taxonomy" id="337895"/>
    <lineage>
        <taxon>Bacteria</taxon>
        <taxon>Bacillati</taxon>
        <taxon>Actinomycetota</taxon>
        <taxon>Actinomycetes</taxon>
        <taxon>Streptosporangiales</taxon>
        <taxon>Thermomonosporaceae</taxon>
        <taxon>Actinomadura</taxon>
    </lineage>
</organism>
<dbReference type="Pfam" id="PF13305">
    <property type="entry name" value="TetR_C_33"/>
    <property type="match status" value="1"/>
</dbReference>
<feature type="region of interest" description="Disordered" evidence="5">
    <location>
        <begin position="1"/>
        <end position="20"/>
    </location>
</feature>
<dbReference type="AlphaFoldDB" id="A0A543ICK9"/>
<evidence type="ECO:0000259" key="6">
    <source>
        <dbReference type="PROSITE" id="PS50977"/>
    </source>
</evidence>
<dbReference type="InterPro" id="IPR050109">
    <property type="entry name" value="HTH-type_TetR-like_transc_reg"/>
</dbReference>
<reference evidence="7 8" key="1">
    <citation type="submission" date="2019-06" db="EMBL/GenBank/DDBJ databases">
        <title>Sequencing the genomes of 1000 actinobacteria strains.</title>
        <authorList>
            <person name="Klenk H.-P."/>
        </authorList>
    </citation>
    <scope>NUCLEOTIDE SEQUENCE [LARGE SCALE GENOMIC DNA]</scope>
    <source>
        <strain evidence="7 8">DSM 45043</strain>
    </source>
</reference>
<sequence length="226" mass="23804">MARGTARSTAVDGDTAEDAAGRAGGASAFELAQRQGDEAIRTTLLDVASRLLAAEGPQALALRRIAAEAGCSTTVLYRMFGGKHGLLEALYVEGFRRFRRRLAAVPRDPDPRAHLRALGLAYRENALAERNYYGLMFGAPVPGFRPGEEALATALSAFAILEDAVAACAAAGLLADADPRRVALSFWAGIHGFVSLELNGHMPDADAVLDTLMSGISSGFFSTPPK</sequence>